<sequence length="237" mass="24887">MRDTDQLRHRWAADDRAGGHRPTAMRMAALASIVASGIALGGGIGFGGDIGFGNATANAAIDSSNIVVDHGERTIEAVQQDTRIDFVPPLDGNPLTREWFHSGKAAFHITGPRADDWAGHITIGYEVGYPATLNGNLTFNWSTPGLEFELGGADGLKADLTNVIPTLGVQLQVGFGPGIKDIECAGGDVSGAEGFIRMSGFHGTVSGVLGRTTIRPWVRVVGSTGDTVMTYGPLWSI</sequence>
<dbReference type="Gene3D" id="2.60.40.1650">
    <property type="entry name" value="Porin MspA (Ig-like beta-sandwich domain)"/>
    <property type="match status" value="1"/>
</dbReference>
<name>A0A6G9YG53_9NOCA</name>
<dbReference type="RefSeq" id="WP_238847354.1">
    <property type="nucleotide sequence ID" value="NZ_CP046172.1"/>
</dbReference>
<keyword evidence="1" id="KW-0732">Signal</keyword>
<organism evidence="2 3">
    <name type="scientific">Nocardia arthritidis</name>
    <dbReference type="NCBI Taxonomy" id="228602"/>
    <lineage>
        <taxon>Bacteria</taxon>
        <taxon>Bacillati</taxon>
        <taxon>Actinomycetota</taxon>
        <taxon>Actinomycetes</taxon>
        <taxon>Mycobacteriales</taxon>
        <taxon>Nocardiaceae</taxon>
        <taxon>Nocardia</taxon>
    </lineage>
</organism>
<gene>
    <name evidence="2" type="ORF">F5544_20440</name>
</gene>
<dbReference type="EMBL" id="CP046172">
    <property type="protein sequence ID" value="QIS11953.1"/>
    <property type="molecule type" value="Genomic_DNA"/>
</dbReference>
<keyword evidence="3" id="KW-1185">Reference proteome</keyword>
<dbReference type="InterPro" id="IPR015286">
    <property type="entry name" value="Porin_fam_mycobact-type"/>
</dbReference>
<accession>A0A6G9YG53</accession>
<evidence type="ECO:0000256" key="1">
    <source>
        <dbReference type="ARBA" id="ARBA00022729"/>
    </source>
</evidence>
<dbReference type="SUPFAM" id="SSF56959">
    <property type="entry name" value="Leukocidin-like"/>
    <property type="match status" value="1"/>
</dbReference>
<dbReference type="Proteomes" id="UP000503540">
    <property type="component" value="Chromosome"/>
</dbReference>
<dbReference type="Pfam" id="PF09203">
    <property type="entry name" value="MspA"/>
    <property type="match status" value="1"/>
</dbReference>
<dbReference type="KEGG" id="nah:F5544_20440"/>
<dbReference type="InterPro" id="IPR036435">
    <property type="entry name" value="Leukocidin/porin_MspA_sf"/>
</dbReference>
<protein>
    <submittedName>
        <fullName evidence="2">Porin</fullName>
    </submittedName>
</protein>
<evidence type="ECO:0000313" key="3">
    <source>
        <dbReference type="Proteomes" id="UP000503540"/>
    </source>
</evidence>
<dbReference type="AlphaFoldDB" id="A0A6G9YG53"/>
<dbReference type="Gene3D" id="2.10.300.10">
    <property type="entry name" value="Porin MspA ribbon domain"/>
    <property type="match status" value="1"/>
</dbReference>
<proteinExistence type="predicted"/>
<reference evidence="2 3" key="1">
    <citation type="journal article" date="2019" name="ACS Chem. Biol.">
        <title>Identification and Mobilization of a Cryptic Antibiotic Biosynthesis Gene Locus from a Human-Pathogenic Nocardia Isolate.</title>
        <authorList>
            <person name="Herisse M."/>
            <person name="Ishida K."/>
            <person name="Porter J.L."/>
            <person name="Howden B."/>
            <person name="Hertweck C."/>
            <person name="Stinear T.P."/>
            <person name="Pidot S.J."/>
        </authorList>
    </citation>
    <scope>NUCLEOTIDE SEQUENCE [LARGE SCALE GENOMIC DNA]</scope>
    <source>
        <strain evidence="2 3">AUSMDU00012717</strain>
    </source>
</reference>
<evidence type="ECO:0000313" key="2">
    <source>
        <dbReference type="EMBL" id="QIS11953.1"/>
    </source>
</evidence>